<dbReference type="PATRIC" id="fig|1036673.3.peg.1841"/>
<reference evidence="4 5" key="2">
    <citation type="journal article" date="2013" name="Genome Announc.">
        <title>Genome Sequence of Growth-Improving Paenibacillus mucilaginosus Strain KNP414.</title>
        <authorList>
            <person name="Lu J.J."/>
            <person name="Wang J.F."/>
            <person name="Hu X.F."/>
        </authorList>
    </citation>
    <scope>NUCLEOTIDE SEQUENCE [LARGE SCALE GENOMIC DNA]</scope>
    <source>
        <strain evidence="4 5">KNP414</strain>
    </source>
</reference>
<evidence type="ECO:0000256" key="1">
    <source>
        <dbReference type="ARBA" id="ARBA00022737"/>
    </source>
</evidence>
<evidence type="ECO:0000313" key="5">
    <source>
        <dbReference type="Proteomes" id="UP000006620"/>
    </source>
</evidence>
<protein>
    <submittedName>
        <fullName evidence="4">GutR</fullName>
    </submittedName>
</protein>
<keyword evidence="2" id="KW-0802">TPR repeat</keyword>
<dbReference type="AlphaFoldDB" id="F8FRR1"/>
<keyword evidence="1" id="KW-0677">Repeat</keyword>
<accession>F8FRR1</accession>
<dbReference type="EMBL" id="CP002869">
    <property type="protein sequence ID" value="AEI40618.1"/>
    <property type="molecule type" value="Genomic_DNA"/>
</dbReference>
<dbReference type="Gene3D" id="1.25.40.10">
    <property type="entry name" value="Tetratricopeptide repeat domain"/>
    <property type="match status" value="1"/>
</dbReference>
<organism evidence="4 5">
    <name type="scientific">Paenibacillus mucilaginosus (strain KNP414)</name>
    <dbReference type="NCBI Taxonomy" id="1036673"/>
    <lineage>
        <taxon>Bacteria</taxon>
        <taxon>Bacillati</taxon>
        <taxon>Bacillota</taxon>
        <taxon>Bacilli</taxon>
        <taxon>Bacillales</taxon>
        <taxon>Paenibacillaceae</taxon>
        <taxon>Paenibacillus</taxon>
    </lineage>
</organism>
<dbReference type="KEGG" id="pms:KNP414_02057"/>
<feature type="domain" description="NB-ARC" evidence="3">
    <location>
        <begin position="181"/>
        <end position="358"/>
    </location>
</feature>
<evidence type="ECO:0000256" key="2">
    <source>
        <dbReference type="ARBA" id="ARBA00022803"/>
    </source>
</evidence>
<dbReference type="PANTHER" id="PTHR10271">
    <property type="entry name" value="INTERFERON-INDUCED PROTEIN WITH TETRATRICOPEPTIDE REPEATS"/>
    <property type="match status" value="1"/>
</dbReference>
<dbReference type="GO" id="GO:0051607">
    <property type="term" value="P:defense response to virus"/>
    <property type="evidence" value="ECO:0007669"/>
    <property type="project" value="TreeGrafter"/>
</dbReference>
<dbReference type="PANTHER" id="PTHR10271:SF0">
    <property type="entry name" value="INTERFERON-INDUCED PROTEIN WITH TETRATRICOPEPTIDE REPEATS 5"/>
    <property type="match status" value="1"/>
</dbReference>
<sequence>MAELEDKERFANLLTLGIQELKENPDYKTQRKKREALPSGQFTSESYIDKIANQLGVSPNTVKSWMGQMGSKYIPSRIEDGKLFGILWVILENTEMDADWFVSLLRTTSIPVIDPPIPAWVSSCLSKAKLLREEQFRSLTEVEIQTVVSARFANTAPLVRPAVKHNLPTRWTESFIGRKLELEAIIQWLSSPLPVCLISGWGGMGKTTIALEAAYACVGEGQGTAAELPWPAVAGLVWISADLKRLSYGDFLDTIAYQLGEVELLNKSLNEKWFVVRDALSSYSPDHPILLVIDSIDTADSGISEYVTQLPQGVKVLLTARENHMQMKALAGKDVFSIPLQGLQPDEGLDYLEQEAGNRIRLLHDSRKKEALMRLLSETFEVRQQLIDIAAGNPKALALSLAQLAEDDLPIRQLIREIGQAGYSLSGLFEYLFGRTWERCSEEARSLWMVLGFFGKPASDKSWGAAAGLDGRRFFQAVEQLRAYALVETERINGQLHYRAHQTVVAYGEQYLLENSASEEEARRRWSLHYLEYLDTHLKREEPDLPYWNFLLGRDLEPVKREWPNMVKLLEWADANNQGELLIELMLRLSHFLSRVNLPLRIDYGLKASRFALAAGKEALCALFLIDTAGWALMEIGFWDEALRRIEEGLQVVKHAAADDPRIQDVIILGAASKAKVYLKTGRPEAAAEALDISSGKPCSPLIKHRVLLVQGDMFLQKKEWNQAIACYEQANEVSSTYGKEKTIEAYFHLGIAYVQSGAFAKAQGAFERLLYDTAGANQIELIYYQYGMGQLLYHQGRHEEAMQLIHNALSIIDSWERTIGVREDIEHFYRCMSKHSG</sequence>
<reference evidence="5" key="1">
    <citation type="submission" date="2011-06" db="EMBL/GenBank/DDBJ databases">
        <title>Complete genome sequence of Paenibacillus mucilaginosus KNP414.</title>
        <authorList>
            <person name="Wang J."/>
            <person name="Hu S."/>
            <person name="Hu X."/>
            <person name="Zhang B."/>
            <person name="Dong D."/>
            <person name="Zhang S."/>
            <person name="Zhao K."/>
            <person name="Wu D."/>
        </authorList>
    </citation>
    <scope>NUCLEOTIDE SEQUENCE [LARGE SCALE GENOMIC DNA]</scope>
    <source>
        <strain evidence="5">KNP414</strain>
    </source>
</reference>
<dbReference type="Pfam" id="PF13424">
    <property type="entry name" value="TPR_12"/>
    <property type="match status" value="1"/>
</dbReference>
<evidence type="ECO:0000259" key="3">
    <source>
        <dbReference type="Pfam" id="PF00931"/>
    </source>
</evidence>
<dbReference type="HOGENOM" id="CLU_343121_0_0_9"/>
<dbReference type="SUPFAM" id="SSF48452">
    <property type="entry name" value="TPR-like"/>
    <property type="match status" value="1"/>
</dbReference>
<dbReference type="InterPro" id="IPR019734">
    <property type="entry name" value="TPR_rpt"/>
</dbReference>
<dbReference type="GO" id="GO:0005829">
    <property type="term" value="C:cytosol"/>
    <property type="evidence" value="ECO:0007669"/>
    <property type="project" value="TreeGrafter"/>
</dbReference>
<dbReference type="GO" id="GO:0043531">
    <property type="term" value="F:ADP binding"/>
    <property type="evidence" value="ECO:0007669"/>
    <property type="project" value="InterPro"/>
</dbReference>
<dbReference type="Proteomes" id="UP000006620">
    <property type="component" value="Chromosome"/>
</dbReference>
<dbReference type="InterPro" id="IPR027417">
    <property type="entry name" value="P-loop_NTPase"/>
</dbReference>
<dbReference type="InterPro" id="IPR011990">
    <property type="entry name" value="TPR-like_helical_dom_sf"/>
</dbReference>
<proteinExistence type="predicted"/>
<dbReference type="Pfam" id="PF00931">
    <property type="entry name" value="NB-ARC"/>
    <property type="match status" value="1"/>
</dbReference>
<gene>
    <name evidence="4" type="primary">gutR</name>
    <name evidence="4" type="ordered locus">KNP414_02057</name>
</gene>
<dbReference type="Gene3D" id="3.40.50.300">
    <property type="entry name" value="P-loop containing nucleotide triphosphate hydrolases"/>
    <property type="match status" value="1"/>
</dbReference>
<dbReference type="InterPro" id="IPR002182">
    <property type="entry name" value="NB-ARC"/>
</dbReference>
<name>F8FRR1_PAEMK</name>
<dbReference type="RefSeq" id="WP_013915779.1">
    <property type="nucleotide sequence ID" value="NC_015690.1"/>
</dbReference>
<evidence type="ECO:0000313" key="4">
    <source>
        <dbReference type="EMBL" id="AEI40618.1"/>
    </source>
</evidence>
<dbReference type="SUPFAM" id="SSF52540">
    <property type="entry name" value="P-loop containing nucleoside triphosphate hydrolases"/>
    <property type="match status" value="1"/>
</dbReference>
<dbReference type="SMART" id="SM00028">
    <property type="entry name" value="TPR"/>
    <property type="match status" value="3"/>
</dbReference>